<evidence type="ECO:0000313" key="2">
    <source>
        <dbReference type="EMBL" id="QBZ63159.1"/>
    </source>
</evidence>
<dbReference type="AlphaFoldDB" id="A0A4P7NM65"/>
<feature type="region of interest" description="Disordered" evidence="1">
    <location>
        <begin position="104"/>
        <end position="125"/>
    </location>
</feature>
<feature type="compositionally biased region" description="Polar residues" evidence="1">
    <location>
        <begin position="114"/>
        <end position="125"/>
    </location>
</feature>
<organism evidence="2 3">
    <name type="scientific">Pyricularia oryzae</name>
    <name type="common">Rice blast fungus</name>
    <name type="synonym">Magnaporthe oryzae</name>
    <dbReference type="NCBI Taxonomy" id="318829"/>
    <lineage>
        <taxon>Eukaryota</taxon>
        <taxon>Fungi</taxon>
        <taxon>Dikarya</taxon>
        <taxon>Ascomycota</taxon>
        <taxon>Pezizomycotina</taxon>
        <taxon>Sordariomycetes</taxon>
        <taxon>Sordariomycetidae</taxon>
        <taxon>Magnaporthales</taxon>
        <taxon>Pyriculariaceae</taxon>
        <taxon>Pyricularia</taxon>
    </lineage>
</organism>
<name>A0A4P7NM65_PYROR</name>
<accession>A0A4P7NM65</accession>
<protein>
    <submittedName>
        <fullName evidence="2">Uncharacterized protein</fullName>
    </submittedName>
</protein>
<dbReference type="EMBL" id="CP034208">
    <property type="protein sequence ID" value="QBZ63159.1"/>
    <property type="molecule type" value="Genomic_DNA"/>
</dbReference>
<proteinExistence type="predicted"/>
<dbReference type="Proteomes" id="UP000294847">
    <property type="component" value="Chromosome 5"/>
</dbReference>
<sequence>MFHGSSQYTAQPLLYTKSSQRLSVIDTRVENTPGLCRLPPAGSRSIAALVTSVIIVLESGSQPSQPHQAILGPITSFPWYLYAYILTAGRSDPVKRGTTPLGNMTKATSLPPHSAQTTKQSTKWSQNPVQQESYILISDSVLPDGEPTARSQTVHNHLIITGASEKKNTKSWKLNLQ</sequence>
<gene>
    <name evidence="2" type="ORF">PoMZ_12056</name>
</gene>
<reference evidence="2 3" key="1">
    <citation type="journal article" date="2019" name="Mol. Biol. Evol.">
        <title>Blast fungal genomes show frequent chromosomal changes, gene gains and losses, and effector gene turnover.</title>
        <authorList>
            <person name="Gomez Luciano L.B."/>
            <person name="Jason Tsai I."/>
            <person name="Chuma I."/>
            <person name="Tosa Y."/>
            <person name="Chen Y.H."/>
            <person name="Li J.Y."/>
            <person name="Li M.Y."/>
            <person name="Jade Lu M.Y."/>
            <person name="Nakayashiki H."/>
            <person name="Li W.H."/>
        </authorList>
    </citation>
    <scope>NUCLEOTIDE SEQUENCE [LARGE SCALE GENOMIC DNA]</scope>
    <source>
        <strain evidence="2">MZ5-1-6</strain>
    </source>
</reference>
<evidence type="ECO:0000313" key="3">
    <source>
        <dbReference type="Proteomes" id="UP000294847"/>
    </source>
</evidence>
<evidence type="ECO:0000256" key="1">
    <source>
        <dbReference type="SAM" id="MobiDB-lite"/>
    </source>
</evidence>